<sequence>MFSTALENLDLGAKGLWFPIIISIALFLTLCFIPKQKMNIVEIYIIFCIVAFFTWLSDGIVLRVFDLIDLGAPDKPGLGDILSYTFIPPSLACIFLCFLDSRNKWILMVLFTAISFVIEVGMESAGYMDTNNWFKYATLIFYLITFAFLLPLQLKIIRQR</sequence>
<organism evidence="2 3">
    <name type="scientific">Bacillus mesophilum</name>
    <dbReference type="NCBI Taxonomy" id="1071718"/>
    <lineage>
        <taxon>Bacteria</taxon>
        <taxon>Bacillati</taxon>
        <taxon>Bacillota</taxon>
        <taxon>Bacilli</taxon>
        <taxon>Bacillales</taxon>
        <taxon>Bacillaceae</taxon>
        <taxon>Bacillus</taxon>
    </lineage>
</organism>
<dbReference type="EMBL" id="WBOT01000005">
    <property type="protein sequence ID" value="KAB2331430.1"/>
    <property type="molecule type" value="Genomic_DNA"/>
</dbReference>
<keyword evidence="1" id="KW-0472">Membrane</keyword>
<protein>
    <submittedName>
        <fullName evidence="2">Uncharacterized protein</fullName>
    </submittedName>
</protein>
<accession>A0A7V7RK20</accession>
<keyword evidence="3" id="KW-1185">Reference proteome</keyword>
<keyword evidence="1" id="KW-0812">Transmembrane</keyword>
<evidence type="ECO:0000256" key="1">
    <source>
        <dbReference type="SAM" id="Phobius"/>
    </source>
</evidence>
<dbReference type="Proteomes" id="UP000441354">
    <property type="component" value="Unassembled WGS sequence"/>
</dbReference>
<keyword evidence="1" id="KW-1133">Transmembrane helix</keyword>
<comment type="caution">
    <text evidence="2">The sequence shown here is derived from an EMBL/GenBank/DDBJ whole genome shotgun (WGS) entry which is preliminary data.</text>
</comment>
<dbReference type="AlphaFoldDB" id="A0A7V7RK20"/>
<evidence type="ECO:0000313" key="2">
    <source>
        <dbReference type="EMBL" id="KAB2331430.1"/>
    </source>
</evidence>
<feature type="transmembrane region" description="Helical" evidence="1">
    <location>
        <begin position="81"/>
        <end position="99"/>
    </location>
</feature>
<feature type="transmembrane region" description="Helical" evidence="1">
    <location>
        <begin position="40"/>
        <end position="61"/>
    </location>
</feature>
<evidence type="ECO:0000313" key="3">
    <source>
        <dbReference type="Proteomes" id="UP000441354"/>
    </source>
</evidence>
<feature type="transmembrane region" description="Helical" evidence="1">
    <location>
        <begin position="106"/>
        <end position="127"/>
    </location>
</feature>
<dbReference type="RefSeq" id="WP_151575085.1">
    <property type="nucleotide sequence ID" value="NZ_WBOT01000005.1"/>
</dbReference>
<proteinExistence type="predicted"/>
<feature type="transmembrane region" description="Helical" evidence="1">
    <location>
        <begin position="133"/>
        <end position="152"/>
    </location>
</feature>
<gene>
    <name evidence="2" type="ORF">F7732_16435</name>
</gene>
<name>A0A7V7RK20_9BACI</name>
<reference evidence="2 3" key="1">
    <citation type="journal article" date="2014" name="Arch. Microbiol.">
        <title>Bacillus mesophilum sp. nov., strain IITR-54T, a novel 4-chlorobiphenyl dechlorinating bacterium.</title>
        <authorList>
            <person name="Manickam N."/>
            <person name="Singh N.K."/>
            <person name="Bajaj A."/>
            <person name="Kumar R.M."/>
            <person name="Kaur G."/>
            <person name="Kaur N."/>
            <person name="Bala M."/>
            <person name="Kumar A."/>
            <person name="Mayilraj S."/>
        </authorList>
    </citation>
    <scope>NUCLEOTIDE SEQUENCE [LARGE SCALE GENOMIC DNA]</scope>
    <source>
        <strain evidence="2 3">IITR-54</strain>
    </source>
</reference>
<dbReference type="OrthoDB" id="2856959at2"/>
<feature type="transmembrane region" description="Helical" evidence="1">
    <location>
        <begin position="16"/>
        <end position="33"/>
    </location>
</feature>